<dbReference type="GO" id="GO:0003677">
    <property type="term" value="F:DNA binding"/>
    <property type="evidence" value="ECO:0007669"/>
    <property type="project" value="UniProtKB-KW"/>
</dbReference>
<dbReference type="OrthoDB" id="9782219at2"/>
<comment type="caution">
    <text evidence="5">The sequence shown here is derived from an EMBL/GenBank/DDBJ whole genome shotgun (WGS) entry which is preliminary data.</text>
</comment>
<dbReference type="PROSITE" id="PS51118">
    <property type="entry name" value="HTH_HXLR"/>
    <property type="match status" value="1"/>
</dbReference>
<evidence type="ECO:0000313" key="5">
    <source>
        <dbReference type="EMBL" id="PWB95037.1"/>
    </source>
</evidence>
<evidence type="ECO:0000256" key="2">
    <source>
        <dbReference type="ARBA" id="ARBA00023125"/>
    </source>
</evidence>
<evidence type="ECO:0000256" key="1">
    <source>
        <dbReference type="ARBA" id="ARBA00023015"/>
    </source>
</evidence>
<keyword evidence="6" id="KW-1185">Reference proteome</keyword>
<evidence type="ECO:0000256" key="3">
    <source>
        <dbReference type="ARBA" id="ARBA00023163"/>
    </source>
</evidence>
<keyword evidence="2" id="KW-0238">DNA-binding</keyword>
<evidence type="ECO:0000313" key="6">
    <source>
        <dbReference type="Proteomes" id="UP000245137"/>
    </source>
</evidence>
<keyword evidence="3" id="KW-0804">Transcription</keyword>
<protein>
    <submittedName>
        <fullName evidence="5">Transcriptional regulator</fullName>
    </submittedName>
</protein>
<dbReference type="SUPFAM" id="SSF46785">
    <property type="entry name" value="Winged helix' DNA-binding domain"/>
    <property type="match status" value="1"/>
</dbReference>
<evidence type="ECO:0000259" key="4">
    <source>
        <dbReference type="PROSITE" id="PS51118"/>
    </source>
</evidence>
<keyword evidence="1" id="KW-0805">Transcription regulation</keyword>
<feature type="domain" description="HTH hxlR-type" evidence="4">
    <location>
        <begin position="11"/>
        <end position="108"/>
    </location>
</feature>
<dbReference type="Proteomes" id="UP000245137">
    <property type="component" value="Unassembled WGS sequence"/>
</dbReference>
<reference evidence="5 6" key="1">
    <citation type="journal article" date="2018" name="Appl. Microbiol. Biotechnol.">
        <title>Co-cultivation of the strictly anaerobic methanogen Methanosarcina barkeri with aerobic methanotrophs in an oxygen-limited membrane bioreactor.</title>
        <authorList>
            <person name="In 't Zandt M.H."/>
            <person name="van den Bosch T.J.M."/>
            <person name="Rijkers R."/>
            <person name="van Kessel M.A.H.J."/>
            <person name="Jetten M.S.M."/>
            <person name="Welte C.U."/>
        </authorList>
    </citation>
    <scope>NUCLEOTIDE SEQUENCE [LARGE SCALE GENOMIC DNA]</scope>
    <source>
        <strain evidence="5 6">DSM 17706</strain>
    </source>
</reference>
<dbReference type="EMBL" id="PUIV01000004">
    <property type="protein sequence ID" value="PWB95037.1"/>
    <property type="molecule type" value="Genomic_DNA"/>
</dbReference>
<dbReference type="Pfam" id="PF01638">
    <property type="entry name" value="HxlR"/>
    <property type="match status" value="1"/>
</dbReference>
<dbReference type="AlphaFoldDB" id="A0A2U1STU2"/>
<accession>A0A2U1STU2</accession>
<dbReference type="PANTHER" id="PTHR33204">
    <property type="entry name" value="TRANSCRIPTIONAL REGULATOR, MARR FAMILY"/>
    <property type="match status" value="1"/>
</dbReference>
<sequence>MRNEQFPDQACSVARALEIVGEWWTLLLIREAFLGTRRFGEFERNLGVAKNVLSERLSKLVACGVLERVDVPGRGNPRDYRLTEKGRDLFPVLVALMQWGDRWAAPAGPPLRLLERSTGEEIAALCVRGTSGAALAPQEVRIAPGPGADEKIRRRLADAASEILPR</sequence>
<dbReference type="InterPro" id="IPR036388">
    <property type="entry name" value="WH-like_DNA-bd_sf"/>
</dbReference>
<dbReference type="InterPro" id="IPR002577">
    <property type="entry name" value="HTH_HxlR"/>
</dbReference>
<dbReference type="PANTHER" id="PTHR33204:SF18">
    <property type="entry name" value="TRANSCRIPTIONAL REGULATORY PROTEIN"/>
    <property type="match status" value="1"/>
</dbReference>
<proteinExistence type="predicted"/>
<name>A0A2U1STU2_METSR</name>
<organism evidence="5 6">
    <name type="scientific">Methylosinus sporium</name>
    <dbReference type="NCBI Taxonomy" id="428"/>
    <lineage>
        <taxon>Bacteria</taxon>
        <taxon>Pseudomonadati</taxon>
        <taxon>Pseudomonadota</taxon>
        <taxon>Alphaproteobacteria</taxon>
        <taxon>Hyphomicrobiales</taxon>
        <taxon>Methylocystaceae</taxon>
        <taxon>Methylosinus</taxon>
    </lineage>
</organism>
<gene>
    <name evidence="5" type="ORF">C5689_04420</name>
</gene>
<dbReference type="Gene3D" id="1.10.10.10">
    <property type="entry name" value="Winged helix-like DNA-binding domain superfamily/Winged helix DNA-binding domain"/>
    <property type="match status" value="1"/>
</dbReference>
<dbReference type="RefSeq" id="WP_108916061.1">
    <property type="nucleotide sequence ID" value="NZ_BGJY01000002.1"/>
</dbReference>
<dbReference type="InterPro" id="IPR036390">
    <property type="entry name" value="WH_DNA-bd_sf"/>
</dbReference>